<dbReference type="EMBL" id="JBCGBO010000002">
    <property type="protein sequence ID" value="KAK9222048.1"/>
    <property type="molecule type" value="Genomic_DNA"/>
</dbReference>
<organism evidence="3 4">
    <name type="scientific">Citrus x changshan-huyou</name>
    <dbReference type="NCBI Taxonomy" id="2935761"/>
    <lineage>
        <taxon>Eukaryota</taxon>
        <taxon>Viridiplantae</taxon>
        <taxon>Streptophyta</taxon>
        <taxon>Embryophyta</taxon>
        <taxon>Tracheophyta</taxon>
        <taxon>Spermatophyta</taxon>
        <taxon>Magnoliopsida</taxon>
        <taxon>eudicotyledons</taxon>
        <taxon>Gunneridae</taxon>
        <taxon>Pentapetalae</taxon>
        <taxon>rosids</taxon>
        <taxon>malvids</taxon>
        <taxon>Sapindales</taxon>
        <taxon>Rutaceae</taxon>
        <taxon>Aurantioideae</taxon>
        <taxon>Citrus</taxon>
    </lineage>
</organism>
<accession>A0AAP0MRU9</accession>
<evidence type="ECO:0000313" key="2">
    <source>
        <dbReference type="EMBL" id="KAK9222048.1"/>
    </source>
</evidence>
<evidence type="ECO:0000313" key="4">
    <source>
        <dbReference type="Proteomes" id="UP001428341"/>
    </source>
</evidence>
<keyword evidence="4" id="KW-1185">Reference proteome</keyword>
<comment type="caution">
    <text evidence="3">The sequence shown here is derived from an EMBL/GenBank/DDBJ whole genome shotgun (WGS) entry which is preliminary data.</text>
</comment>
<name>A0AAP0MRU9_9ROSI</name>
<protein>
    <submittedName>
        <fullName evidence="3">Uncharacterized protein</fullName>
    </submittedName>
</protein>
<feature type="compositionally biased region" description="Basic and acidic residues" evidence="1">
    <location>
        <begin position="1"/>
        <end position="22"/>
    </location>
</feature>
<feature type="region of interest" description="Disordered" evidence="1">
    <location>
        <begin position="1"/>
        <end position="23"/>
    </location>
</feature>
<dbReference type="Proteomes" id="UP001428341">
    <property type="component" value="Unassembled WGS sequence"/>
</dbReference>
<evidence type="ECO:0000256" key="1">
    <source>
        <dbReference type="SAM" id="MobiDB-lite"/>
    </source>
</evidence>
<evidence type="ECO:0000313" key="3">
    <source>
        <dbReference type="EMBL" id="KAK9222106.1"/>
    </source>
</evidence>
<reference evidence="3 4" key="1">
    <citation type="submission" date="2024-05" db="EMBL/GenBank/DDBJ databases">
        <title>Haplotype-resolved chromosome-level genome assembly of Huyou (Citrus changshanensis).</title>
        <authorList>
            <person name="Miao C."/>
            <person name="Chen W."/>
            <person name="Wu Y."/>
            <person name="Wang L."/>
            <person name="Zhao S."/>
            <person name="Grierson D."/>
            <person name="Xu C."/>
            <person name="Chen K."/>
        </authorList>
    </citation>
    <scope>NUCLEOTIDE SEQUENCE [LARGE SCALE GENOMIC DNA]</scope>
    <source>
        <strain evidence="3">01-14</strain>
        <tissue evidence="3">Leaf</tissue>
    </source>
</reference>
<sequence length="83" mass="9099">MVELAKDEKSRDETDAAEAHVEDDYELDLQHGSIIDVESEHVGASSRATNRARAAEPWGAITLGWGVAEEVEDCDKPQAFCLL</sequence>
<dbReference type="AlphaFoldDB" id="A0AAP0MRU9"/>
<dbReference type="EMBL" id="JBCGBO010000002">
    <property type="protein sequence ID" value="KAK9222106.1"/>
    <property type="molecule type" value="Genomic_DNA"/>
</dbReference>
<gene>
    <name evidence="2" type="ORF">WN944_010479</name>
    <name evidence="3" type="ORF">WN944_010538</name>
</gene>
<proteinExistence type="predicted"/>